<proteinExistence type="predicted"/>
<sequence length="77" mass="8307">METKPDSIPGPVSLFTASCAPRVMVSFGDISANLHHYPSPWHNTQQTDSSFTAAPARPAPAACPLQPEHITVSPIYY</sequence>
<reference evidence="2 3" key="1">
    <citation type="submission" date="2016-03" db="EMBL/GenBank/DDBJ databases">
        <title>Niastella vici sp. nov., isolated from farmland soil.</title>
        <authorList>
            <person name="Chen L."/>
            <person name="Wang D."/>
            <person name="Yang S."/>
            <person name="Wang G."/>
        </authorList>
    </citation>
    <scope>NUCLEOTIDE SEQUENCE [LARGE SCALE GENOMIC DNA]</scope>
    <source>
        <strain evidence="2 3">DJ57</strain>
    </source>
</reference>
<accession>A0A1V9G2P7</accession>
<evidence type="ECO:0000313" key="3">
    <source>
        <dbReference type="Proteomes" id="UP000192796"/>
    </source>
</evidence>
<dbReference type="EMBL" id="LVYD01000041">
    <property type="protein sequence ID" value="OQP64893.1"/>
    <property type="molecule type" value="Genomic_DNA"/>
</dbReference>
<organism evidence="2 3">
    <name type="scientific">Niastella vici</name>
    <dbReference type="NCBI Taxonomy" id="1703345"/>
    <lineage>
        <taxon>Bacteria</taxon>
        <taxon>Pseudomonadati</taxon>
        <taxon>Bacteroidota</taxon>
        <taxon>Chitinophagia</taxon>
        <taxon>Chitinophagales</taxon>
        <taxon>Chitinophagaceae</taxon>
        <taxon>Niastella</taxon>
    </lineage>
</organism>
<dbReference type="AlphaFoldDB" id="A0A1V9G2P7"/>
<protein>
    <submittedName>
        <fullName evidence="2">Uncharacterized protein</fullName>
    </submittedName>
</protein>
<evidence type="ECO:0000313" key="2">
    <source>
        <dbReference type="EMBL" id="OQP64893.1"/>
    </source>
</evidence>
<dbReference type="Proteomes" id="UP000192796">
    <property type="component" value="Unassembled WGS sequence"/>
</dbReference>
<feature type="region of interest" description="Disordered" evidence="1">
    <location>
        <begin position="39"/>
        <end position="59"/>
    </location>
</feature>
<name>A0A1V9G2P7_9BACT</name>
<evidence type="ECO:0000256" key="1">
    <source>
        <dbReference type="SAM" id="MobiDB-lite"/>
    </source>
</evidence>
<comment type="caution">
    <text evidence="2">The sequence shown here is derived from an EMBL/GenBank/DDBJ whole genome shotgun (WGS) entry which is preliminary data.</text>
</comment>
<dbReference type="PROSITE" id="PS51257">
    <property type="entry name" value="PROKAR_LIPOPROTEIN"/>
    <property type="match status" value="1"/>
</dbReference>
<feature type="compositionally biased region" description="Polar residues" evidence="1">
    <location>
        <begin position="41"/>
        <end position="52"/>
    </location>
</feature>
<gene>
    <name evidence="2" type="ORF">A3860_19270</name>
</gene>
<keyword evidence="3" id="KW-1185">Reference proteome</keyword>
<dbReference type="STRING" id="1703345.A3860_19270"/>